<accession>A0ABU3NWX7</accession>
<dbReference type="InterPro" id="IPR025501">
    <property type="entry name" value="MinD_FleN"/>
</dbReference>
<dbReference type="EMBL" id="JAUOZS010000001">
    <property type="protein sequence ID" value="MDT8901312.1"/>
    <property type="molecule type" value="Genomic_DNA"/>
</dbReference>
<dbReference type="PIRSF" id="PIRSF003092">
    <property type="entry name" value="MinD"/>
    <property type="match status" value="1"/>
</dbReference>
<evidence type="ECO:0000313" key="4">
    <source>
        <dbReference type="Proteomes" id="UP001254848"/>
    </source>
</evidence>
<comment type="caution">
    <text evidence="3">The sequence shown here is derived from an EMBL/GenBank/DDBJ whole genome shotgun (WGS) entry which is preliminary data.</text>
</comment>
<name>A0ABU3NWX7_9FIRM</name>
<keyword evidence="1" id="KW-0547">Nucleotide-binding</keyword>
<evidence type="ECO:0000256" key="1">
    <source>
        <dbReference type="ARBA" id="ARBA00022741"/>
    </source>
</evidence>
<keyword evidence="2" id="KW-0067">ATP-binding</keyword>
<protein>
    <submittedName>
        <fullName evidence="3">MinD/ParA family protein</fullName>
    </submittedName>
</protein>
<evidence type="ECO:0000256" key="2">
    <source>
        <dbReference type="ARBA" id="ARBA00022840"/>
    </source>
</evidence>
<dbReference type="RefSeq" id="WP_413779827.1">
    <property type="nucleotide sequence ID" value="NZ_JAUOZS010000001.1"/>
</dbReference>
<gene>
    <name evidence="3" type="ORF">Q4T40_08690</name>
</gene>
<dbReference type="InterPro" id="IPR027417">
    <property type="entry name" value="P-loop_NTPase"/>
</dbReference>
<evidence type="ECO:0000313" key="3">
    <source>
        <dbReference type="EMBL" id="MDT8901312.1"/>
    </source>
</evidence>
<dbReference type="InterPro" id="IPR033756">
    <property type="entry name" value="YlxH/NBP35"/>
</dbReference>
<organism evidence="3 4">
    <name type="scientific">Anaeroselena agilis</name>
    <dbReference type="NCBI Taxonomy" id="3063788"/>
    <lineage>
        <taxon>Bacteria</taxon>
        <taxon>Bacillati</taxon>
        <taxon>Bacillota</taxon>
        <taxon>Negativicutes</taxon>
        <taxon>Acetonemataceae</taxon>
        <taxon>Anaeroselena</taxon>
    </lineage>
</organism>
<keyword evidence="4" id="KW-1185">Reference proteome</keyword>
<dbReference type="InterPro" id="IPR033875">
    <property type="entry name" value="FlhG"/>
</dbReference>
<dbReference type="Gene3D" id="3.40.50.300">
    <property type="entry name" value="P-loop containing nucleotide triphosphate hydrolases"/>
    <property type="match status" value="1"/>
</dbReference>
<dbReference type="Pfam" id="PF10609">
    <property type="entry name" value="ParA"/>
    <property type="match status" value="1"/>
</dbReference>
<dbReference type="CDD" id="cd02038">
    <property type="entry name" value="FlhG-like"/>
    <property type="match status" value="1"/>
</dbReference>
<reference evidence="3 4" key="1">
    <citation type="submission" date="2023-07" db="EMBL/GenBank/DDBJ databases">
        <title>The novel representative of Negativicutes class, Anaeroselena agilis gen. nov. sp. nov.</title>
        <authorList>
            <person name="Prokofeva M.I."/>
            <person name="Elcheninov A.G."/>
            <person name="Klyukina A."/>
            <person name="Kublanov I.V."/>
            <person name="Frolov E.N."/>
            <person name="Podosokorskaya O.A."/>
        </authorList>
    </citation>
    <scope>NUCLEOTIDE SEQUENCE [LARGE SCALE GENOMIC DNA]</scope>
    <source>
        <strain evidence="3 4">4137-cl</strain>
    </source>
</reference>
<proteinExistence type="predicted"/>
<dbReference type="Proteomes" id="UP001254848">
    <property type="component" value="Unassembled WGS sequence"/>
</dbReference>
<dbReference type="InterPro" id="IPR050625">
    <property type="entry name" value="ParA/MinD_ATPase"/>
</dbReference>
<sequence>MRDQAERLRQLARGYQKAAPKSPIIKQSESRARVITVTSGKGGVGKTNLTVNLALALAKLGQKVLIIDADLGLANVEFVLGLTPKYNLLNLLDGGYDINDVVMDGPRGIKFMSGGSGIYQLANLSDAQVQKIIGEVVLFDSWANIILIDTGAGLHRNVLNFVMAADEVIIITTPEPTAIADAYAMIKAYAAHHGCAPLRLVVNRVLEAEEGQTVIDKLGKVAQRFLGVGVTNLGFVFEDPNVLKAVKSQVPVVVAHPETVSARCFDHIAQRLLYGREVNQPSGIKGFFSKFIDLIR</sequence>
<dbReference type="PANTHER" id="PTHR43384">
    <property type="entry name" value="SEPTUM SITE-DETERMINING PROTEIN MIND HOMOLOG, CHLOROPLASTIC-RELATED"/>
    <property type="match status" value="1"/>
</dbReference>
<dbReference type="PANTHER" id="PTHR43384:SF4">
    <property type="entry name" value="CELLULOSE BIOSYNTHESIS PROTEIN BCSQ-RELATED"/>
    <property type="match status" value="1"/>
</dbReference>
<dbReference type="SUPFAM" id="SSF52540">
    <property type="entry name" value="P-loop containing nucleoside triphosphate hydrolases"/>
    <property type="match status" value="1"/>
</dbReference>